<dbReference type="InterPro" id="IPR029057">
    <property type="entry name" value="PRTase-like"/>
</dbReference>
<reference evidence="2" key="1">
    <citation type="submission" date="2016-11" db="EMBL/GenBank/DDBJ databases">
        <authorList>
            <person name="Varghese N."/>
            <person name="Submissions S."/>
        </authorList>
    </citation>
    <scope>NUCLEOTIDE SEQUENCE [LARGE SCALE GENOMIC DNA]</scope>
    <source>
        <strain evidence="2">DSM 16579</strain>
    </source>
</reference>
<dbReference type="InterPro" id="IPR000836">
    <property type="entry name" value="PRTase_dom"/>
</dbReference>
<name>A0A1M5B833_9GAMM</name>
<dbReference type="SUPFAM" id="SSF53271">
    <property type="entry name" value="PRTase-like"/>
    <property type="match status" value="1"/>
</dbReference>
<dbReference type="AlphaFoldDB" id="A0A1M5B833"/>
<dbReference type="EMBL" id="FQVF01000007">
    <property type="protein sequence ID" value="SHF38342.1"/>
    <property type="molecule type" value="Genomic_DNA"/>
</dbReference>
<sequence>MGIDISREREVSLNTDHELRLVTSIVRNPVISNKEELTVKCTYRRTKDGDHDRDGNPFIYALKRKNSYSITMKELFLFSSSFKVILKKMSAGMDVDFVVGMPSSHSVVSHFGRRVAREFGALYVGDYFSKKTVGSVLADFQLDDIPEKHKVKVKKVLSTYRKLSPTEEVSLKKVENKIRKYFEPVIANPNYAGSALTGNILLVDDLLSTGTTLLSARKAILSQEVTLGGAFCLLSDL</sequence>
<dbReference type="Gene3D" id="3.40.50.2020">
    <property type="match status" value="1"/>
</dbReference>
<evidence type="ECO:0008006" key="3">
    <source>
        <dbReference type="Google" id="ProtNLM"/>
    </source>
</evidence>
<accession>A0A1M5B833</accession>
<dbReference type="Proteomes" id="UP000184517">
    <property type="component" value="Unassembled WGS sequence"/>
</dbReference>
<gene>
    <name evidence="1" type="ORF">SAMN02745753_01850</name>
</gene>
<evidence type="ECO:0000313" key="2">
    <source>
        <dbReference type="Proteomes" id="UP000184517"/>
    </source>
</evidence>
<keyword evidence="2" id="KW-1185">Reference proteome</keyword>
<organism evidence="1 2">
    <name type="scientific">Marinomonas polaris DSM 16579</name>
    <dbReference type="NCBI Taxonomy" id="1122206"/>
    <lineage>
        <taxon>Bacteria</taxon>
        <taxon>Pseudomonadati</taxon>
        <taxon>Pseudomonadota</taxon>
        <taxon>Gammaproteobacteria</taxon>
        <taxon>Oceanospirillales</taxon>
        <taxon>Oceanospirillaceae</taxon>
        <taxon>Marinomonas</taxon>
    </lineage>
</organism>
<proteinExistence type="predicted"/>
<dbReference type="CDD" id="cd06223">
    <property type="entry name" value="PRTases_typeI"/>
    <property type="match status" value="1"/>
</dbReference>
<dbReference type="RefSeq" id="WP_072839417.1">
    <property type="nucleotide sequence ID" value="NZ_FQVF01000007.1"/>
</dbReference>
<dbReference type="OrthoDB" id="8479203at2"/>
<evidence type="ECO:0000313" key="1">
    <source>
        <dbReference type="EMBL" id="SHF38342.1"/>
    </source>
</evidence>
<protein>
    <recommendedName>
        <fullName evidence="3">Phosphoribosyl transferase domain-containing protein</fullName>
    </recommendedName>
</protein>